<dbReference type="SUPFAM" id="SSF46894">
    <property type="entry name" value="C-terminal effector domain of the bipartite response regulators"/>
    <property type="match status" value="1"/>
</dbReference>
<comment type="caution">
    <text evidence="8">The sequence shown here is derived from an EMBL/GenBank/DDBJ whole genome shotgun (WGS) entry which is preliminary data.</text>
</comment>
<dbReference type="InterPro" id="IPR016032">
    <property type="entry name" value="Sig_transdc_resp-reg_C-effctor"/>
</dbReference>
<keyword evidence="3 5" id="KW-0238">DNA-binding</keyword>
<keyword evidence="1" id="KW-0597">Phosphoprotein</keyword>
<protein>
    <submittedName>
        <fullName evidence="8">Winged helix-turn-helix domain-containing protein</fullName>
    </submittedName>
</protein>
<dbReference type="CDD" id="cd00383">
    <property type="entry name" value="trans_reg_C"/>
    <property type="match status" value="1"/>
</dbReference>
<name>A0A931B1Z3_9ACTN</name>
<keyword evidence="10" id="KW-1185">Reference proteome</keyword>
<keyword evidence="4" id="KW-0804">Transcription</keyword>
<evidence type="ECO:0000256" key="4">
    <source>
        <dbReference type="ARBA" id="ARBA00023163"/>
    </source>
</evidence>
<feature type="compositionally biased region" description="Pro residues" evidence="6">
    <location>
        <begin position="52"/>
        <end position="67"/>
    </location>
</feature>
<gene>
    <name evidence="8" type="ORF">I2501_12810</name>
    <name evidence="9" type="ORF">I2501_35625</name>
</gene>
<dbReference type="Proteomes" id="UP000657385">
    <property type="component" value="Unassembled WGS sequence"/>
</dbReference>
<feature type="domain" description="OmpR/PhoB-type" evidence="7">
    <location>
        <begin position="62"/>
        <end position="160"/>
    </location>
</feature>
<dbReference type="GO" id="GO:0032993">
    <property type="term" value="C:protein-DNA complex"/>
    <property type="evidence" value="ECO:0007669"/>
    <property type="project" value="TreeGrafter"/>
</dbReference>
<organism evidence="8 10">
    <name type="scientific">Streptacidiphilus fuscans</name>
    <dbReference type="NCBI Taxonomy" id="2789292"/>
    <lineage>
        <taxon>Bacteria</taxon>
        <taxon>Bacillati</taxon>
        <taxon>Actinomycetota</taxon>
        <taxon>Actinomycetes</taxon>
        <taxon>Kitasatosporales</taxon>
        <taxon>Streptomycetaceae</taxon>
        <taxon>Streptacidiphilus</taxon>
    </lineage>
</organism>
<dbReference type="GO" id="GO:0000976">
    <property type="term" value="F:transcription cis-regulatory region binding"/>
    <property type="evidence" value="ECO:0007669"/>
    <property type="project" value="TreeGrafter"/>
</dbReference>
<accession>A0A931B1Z3</accession>
<dbReference type="PANTHER" id="PTHR48111">
    <property type="entry name" value="REGULATOR OF RPOS"/>
    <property type="match status" value="1"/>
</dbReference>
<dbReference type="EMBL" id="JADPRT010000004">
    <property type="protein sequence ID" value="MBF9068904.1"/>
    <property type="molecule type" value="Genomic_DNA"/>
</dbReference>
<reference evidence="8" key="1">
    <citation type="submission" date="2020-11" db="EMBL/GenBank/DDBJ databases">
        <title>Isolation and identification of active actinomycetes.</title>
        <authorList>
            <person name="Yu B."/>
        </authorList>
    </citation>
    <scope>NUCLEOTIDE SEQUENCE</scope>
    <source>
        <strain evidence="8">NEAU-YB345</strain>
    </source>
</reference>
<dbReference type="Pfam" id="PF00486">
    <property type="entry name" value="Trans_reg_C"/>
    <property type="match status" value="1"/>
</dbReference>
<proteinExistence type="predicted"/>
<dbReference type="EMBL" id="JADPRT010000022">
    <property type="protein sequence ID" value="MBF9073358.1"/>
    <property type="molecule type" value="Genomic_DNA"/>
</dbReference>
<evidence type="ECO:0000313" key="9">
    <source>
        <dbReference type="EMBL" id="MBF9073358.1"/>
    </source>
</evidence>
<dbReference type="GO" id="GO:0006355">
    <property type="term" value="P:regulation of DNA-templated transcription"/>
    <property type="evidence" value="ECO:0007669"/>
    <property type="project" value="InterPro"/>
</dbReference>
<feature type="DNA-binding region" description="OmpR/PhoB-type" evidence="5">
    <location>
        <begin position="62"/>
        <end position="160"/>
    </location>
</feature>
<dbReference type="GO" id="GO:0000156">
    <property type="term" value="F:phosphorelay response regulator activity"/>
    <property type="evidence" value="ECO:0007669"/>
    <property type="project" value="TreeGrafter"/>
</dbReference>
<evidence type="ECO:0000256" key="3">
    <source>
        <dbReference type="ARBA" id="ARBA00023125"/>
    </source>
</evidence>
<dbReference type="SMART" id="SM00862">
    <property type="entry name" value="Trans_reg_C"/>
    <property type="match status" value="1"/>
</dbReference>
<evidence type="ECO:0000256" key="5">
    <source>
        <dbReference type="PROSITE-ProRule" id="PRU01091"/>
    </source>
</evidence>
<dbReference type="InterPro" id="IPR039420">
    <property type="entry name" value="WalR-like"/>
</dbReference>
<sequence>MRNATAPTVRATPSRAAEPNSPPPPARKDFPVTVTYQRAHQHRELSAAIPPSRLPPAGRRPPVPAAVPPGIDIDRRRRRASAGGQVLDLTRREFDLLAHLVLNAELVFSRSQLLELVWDQPDVGDGRTVDVHVARLRRKLGNPYRWMVATVRGVGYKYDPAP</sequence>
<feature type="region of interest" description="Disordered" evidence="6">
    <location>
        <begin position="1"/>
        <end position="72"/>
    </location>
</feature>
<dbReference type="InterPro" id="IPR036388">
    <property type="entry name" value="WH-like_DNA-bd_sf"/>
</dbReference>
<dbReference type="PROSITE" id="PS51755">
    <property type="entry name" value="OMPR_PHOB"/>
    <property type="match status" value="1"/>
</dbReference>
<dbReference type="Gene3D" id="1.10.10.10">
    <property type="entry name" value="Winged helix-like DNA-binding domain superfamily/Winged helix DNA-binding domain"/>
    <property type="match status" value="1"/>
</dbReference>
<evidence type="ECO:0000256" key="2">
    <source>
        <dbReference type="ARBA" id="ARBA00023015"/>
    </source>
</evidence>
<dbReference type="AlphaFoldDB" id="A0A931B1Z3"/>
<dbReference type="GO" id="GO:0005829">
    <property type="term" value="C:cytosol"/>
    <property type="evidence" value="ECO:0007669"/>
    <property type="project" value="TreeGrafter"/>
</dbReference>
<dbReference type="InterPro" id="IPR001867">
    <property type="entry name" value="OmpR/PhoB-type_DNA-bd"/>
</dbReference>
<keyword evidence="2" id="KW-0805">Transcription regulation</keyword>
<dbReference type="PANTHER" id="PTHR48111:SF4">
    <property type="entry name" value="DNA-BINDING DUAL TRANSCRIPTIONAL REGULATOR OMPR"/>
    <property type="match status" value="1"/>
</dbReference>
<evidence type="ECO:0000256" key="1">
    <source>
        <dbReference type="ARBA" id="ARBA00022553"/>
    </source>
</evidence>
<evidence type="ECO:0000256" key="6">
    <source>
        <dbReference type="SAM" id="MobiDB-lite"/>
    </source>
</evidence>
<evidence type="ECO:0000313" key="10">
    <source>
        <dbReference type="Proteomes" id="UP000657385"/>
    </source>
</evidence>
<evidence type="ECO:0000313" key="8">
    <source>
        <dbReference type="EMBL" id="MBF9068904.1"/>
    </source>
</evidence>
<evidence type="ECO:0000259" key="7">
    <source>
        <dbReference type="PROSITE" id="PS51755"/>
    </source>
</evidence>